<dbReference type="RefSeq" id="XP_047741646.1">
    <property type="nucleotide sequence ID" value="XM_047885690.1"/>
</dbReference>
<keyword evidence="3" id="KW-1185">Reference proteome</keyword>
<sequence>MHIARYYLLLVAVLAAGTTHAAADVYVTKLDDEQLHSPVSETLHVIDECECHMRCQQRSGCTGGSYDPVADVCRLTDGDATTVTTRPLAGSSAFFKFSNVRNDDVHLIDVWATDVCQKAGLLAGKRNVT</sequence>
<gene>
    <name evidence="4" type="primary">LOC125179570</name>
</gene>
<name>A0A979FY82_HYAAZ</name>
<evidence type="ECO:0000313" key="4">
    <source>
        <dbReference type="RefSeq" id="XP_047741646.1"/>
    </source>
</evidence>
<reference evidence="4" key="1">
    <citation type="submission" date="2025-08" db="UniProtKB">
        <authorList>
            <consortium name="RefSeq"/>
        </authorList>
    </citation>
    <scope>IDENTIFICATION</scope>
    <source>
        <tissue evidence="4">Whole organism</tissue>
    </source>
</reference>
<organism evidence="3 4">
    <name type="scientific">Hyalella azteca</name>
    <name type="common">Amphipod</name>
    <dbReference type="NCBI Taxonomy" id="294128"/>
    <lineage>
        <taxon>Eukaryota</taxon>
        <taxon>Metazoa</taxon>
        <taxon>Ecdysozoa</taxon>
        <taxon>Arthropoda</taxon>
        <taxon>Crustacea</taxon>
        <taxon>Multicrustacea</taxon>
        <taxon>Malacostraca</taxon>
        <taxon>Eumalacostraca</taxon>
        <taxon>Peracarida</taxon>
        <taxon>Amphipoda</taxon>
        <taxon>Senticaudata</taxon>
        <taxon>Talitrida</taxon>
        <taxon>Talitroidea</taxon>
        <taxon>Hyalellidae</taxon>
        <taxon>Hyalella</taxon>
    </lineage>
</organism>
<dbReference type="InterPro" id="IPR003609">
    <property type="entry name" value="Pan_app"/>
</dbReference>
<dbReference type="GeneID" id="125179570"/>
<dbReference type="AlphaFoldDB" id="A0A979FY82"/>
<dbReference type="Pfam" id="PF00024">
    <property type="entry name" value="PAN_1"/>
    <property type="match status" value="1"/>
</dbReference>
<dbReference type="KEGG" id="hazt:125179570"/>
<dbReference type="Proteomes" id="UP000694843">
    <property type="component" value="Unplaced"/>
</dbReference>
<protein>
    <submittedName>
        <fullName evidence="4">Uncharacterized protein LOC125179570</fullName>
    </submittedName>
</protein>
<feature type="chain" id="PRO_5037400727" evidence="1">
    <location>
        <begin position="24"/>
        <end position="129"/>
    </location>
</feature>
<feature type="domain" description="Apple" evidence="2">
    <location>
        <begin position="30"/>
        <end position="87"/>
    </location>
</feature>
<accession>A0A979FY82</accession>
<feature type="signal peptide" evidence="1">
    <location>
        <begin position="1"/>
        <end position="23"/>
    </location>
</feature>
<evidence type="ECO:0000313" key="3">
    <source>
        <dbReference type="Proteomes" id="UP000694843"/>
    </source>
</evidence>
<evidence type="ECO:0000259" key="2">
    <source>
        <dbReference type="Pfam" id="PF00024"/>
    </source>
</evidence>
<evidence type="ECO:0000256" key="1">
    <source>
        <dbReference type="SAM" id="SignalP"/>
    </source>
</evidence>
<proteinExistence type="predicted"/>
<keyword evidence="1" id="KW-0732">Signal</keyword>